<feature type="transmembrane region" description="Helical" evidence="1">
    <location>
        <begin position="21"/>
        <end position="38"/>
    </location>
</feature>
<keyword evidence="1" id="KW-0472">Membrane</keyword>
<proteinExistence type="predicted"/>
<gene>
    <name evidence="2" type="ORF">PAM7971_02344</name>
</gene>
<dbReference type="Proteomes" id="UP000193307">
    <property type="component" value="Unassembled WGS sequence"/>
</dbReference>
<sequence>MNPMWLIRAKRWAQHPPSVTRIKLVFGVILVCLILVGIEKTIGVPDWMQLERTGRHGIPR</sequence>
<evidence type="ECO:0000313" key="2">
    <source>
        <dbReference type="EMBL" id="SLN48208.1"/>
    </source>
</evidence>
<reference evidence="2 3" key="1">
    <citation type="submission" date="2017-03" db="EMBL/GenBank/DDBJ databases">
        <authorList>
            <person name="Afonso C.L."/>
            <person name="Miller P.J."/>
            <person name="Scott M.A."/>
            <person name="Spackman E."/>
            <person name="Goraichik I."/>
            <person name="Dimitrov K.M."/>
            <person name="Suarez D.L."/>
            <person name="Swayne D.E."/>
        </authorList>
    </citation>
    <scope>NUCLEOTIDE SEQUENCE [LARGE SCALE GENOMIC DNA]</scope>
    <source>
        <strain evidence="2 3">CECT 7971</strain>
    </source>
</reference>
<protein>
    <submittedName>
        <fullName evidence="2">Uncharacterized protein</fullName>
    </submittedName>
</protein>
<evidence type="ECO:0000313" key="3">
    <source>
        <dbReference type="Proteomes" id="UP000193307"/>
    </source>
</evidence>
<dbReference type="RefSeq" id="WP_085849479.1">
    <property type="nucleotide sequence ID" value="NZ_FNZV01000007.1"/>
</dbReference>
<dbReference type="AlphaFoldDB" id="A0A1Y5STW1"/>
<organism evidence="2 3">
    <name type="scientific">Pacificibacter marinus</name>
    <dbReference type="NCBI Taxonomy" id="658057"/>
    <lineage>
        <taxon>Bacteria</taxon>
        <taxon>Pseudomonadati</taxon>
        <taxon>Pseudomonadota</taxon>
        <taxon>Alphaproteobacteria</taxon>
        <taxon>Rhodobacterales</taxon>
        <taxon>Roseobacteraceae</taxon>
        <taxon>Pacificibacter</taxon>
    </lineage>
</organism>
<name>A0A1Y5STW1_9RHOB</name>
<keyword evidence="1" id="KW-1133">Transmembrane helix</keyword>
<keyword evidence="3" id="KW-1185">Reference proteome</keyword>
<accession>A0A1Y5STW1</accession>
<keyword evidence="1" id="KW-0812">Transmembrane</keyword>
<dbReference type="OrthoDB" id="7283678at2"/>
<dbReference type="EMBL" id="FWFW01000007">
    <property type="protein sequence ID" value="SLN48208.1"/>
    <property type="molecule type" value="Genomic_DNA"/>
</dbReference>
<evidence type="ECO:0000256" key="1">
    <source>
        <dbReference type="SAM" id="Phobius"/>
    </source>
</evidence>
<dbReference type="STRING" id="658057.SAMN04488032_10723"/>